<evidence type="ECO:0000313" key="2">
    <source>
        <dbReference type="EMBL" id="TPR07963.1"/>
    </source>
</evidence>
<accession>A0A505I790</accession>
<dbReference type="EMBL" id="NKJJ02000007">
    <property type="protein sequence ID" value="TPR07963.1"/>
    <property type="molecule type" value="Genomic_DNA"/>
</dbReference>
<gene>
    <name evidence="2" type="ORF">CAN33_0016465</name>
</gene>
<dbReference type="VEuPathDB" id="FungiDB:An07g04360"/>
<dbReference type="VEuPathDB" id="FungiDB:ASPNIDRAFT2_1134662"/>
<protein>
    <submittedName>
        <fullName evidence="2">Sugar (And other) transporter family protein</fullName>
    </submittedName>
</protein>
<name>A0A505I790_ASPNG</name>
<proteinExistence type="predicted"/>
<dbReference type="Proteomes" id="UP000197666">
    <property type="component" value="Unassembled WGS sequence"/>
</dbReference>
<dbReference type="VEuPathDB" id="FungiDB:M747DRAFT_338351"/>
<reference evidence="3" key="1">
    <citation type="submission" date="2018-10" db="EMBL/GenBank/DDBJ databases">
        <title>FDA dAtabase for Regulatory Grade micrObial Sequences (FDA-ARGOS): Supporting development and validation of Infectious Disease Dx tests.</title>
        <authorList>
            <person name="Kerrigan L."/>
            <person name="Tallon L."/>
            <person name="Sadzewicz L."/>
            <person name="Sengamalay N."/>
            <person name="Ott S."/>
            <person name="Godinez A."/>
            <person name="Nagaraj S."/>
            <person name="Vavikolanu K."/>
            <person name="Nadendla S."/>
            <person name="George J."/>
            <person name="Sichtig H."/>
        </authorList>
    </citation>
    <scope>NUCLEOTIDE SEQUENCE [LARGE SCALE GENOMIC DNA]</scope>
    <source>
        <strain evidence="3">FDAARGOS_311</strain>
    </source>
</reference>
<evidence type="ECO:0000256" key="1">
    <source>
        <dbReference type="SAM" id="SignalP"/>
    </source>
</evidence>
<keyword evidence="1" id="KW-0732">Signal</keyword>
<evidence type="ECO:0000313" key="3">
    <source>
        <dbReference type="Proteomes" id="UP000197666"/>
    </source>
</evidence>
<sequence length="176" mass="19453">MRLTCAYLVLLAAGGYSADLREALPIATPEQDGQDRFLTPQNNYNGWVNPEDLSSMPQCIAQQDQSTWLETMTKCTAKQCTSHFGIICTHHQWLTRLSCLSVAFSSDVIARYLPYCGRSILAKAQLYSWIRDITGREWLVEVGDANELQNLSPASLAEGYTAVDVINTAPNCLTGS</sequence>
<comment type="caution">
    <text evidence="2">The sequence shown here is derived from an EMBL/GenBank/DDBJ whole genome shotgun (WGS) entry which is preliminary data.</text>
</comment>
<feature type="chain" id="PRO_5021306903" evidence="1">
    <location>
        <begin position="18"/>
        <end position="176"/>
    </location>
</feature>
<organism evidence="2 3">
    <name type="scientific">Aspergillus niger</name>
    <dbReference type="NCBI Taxonomy" id="5061"/>
    <lineage>
        <taxon>Eukaryota</taxon>
        <taxon>Fungi</taxon>
        <taxon>Dikarya</taxon>
        <taxon>Ascomycota</taxon>
        <taxon>Pezizomycotina</taxon>
        <taxon>Eurotiomycetes</taxon>
        <taxon>Eurotiomycetidae</taxon>
        <taxon>Eurotiales</taxon>
        <taxon>Aspergillaceae</taxon>
        <taxon>Aspergillus</taxon>
        <taxon>Aspergillus subgen. Circumdati</taxon>
    </lineage>
</organism>
<dbReference type="AlphaFoldDB" id="A0A505I790"/>
<feature type="signal peptide" evidence="1">
    <location>
        <begin position="1"/>
        <end position="17"/>
    </location>
</feature>